<organism evidence="5 6">
    <name type="scientific">Microbispora bryophytorum</name>
    <dbReference type="NCBI Taxonomy" id="1460882"/>
    <lineage>
        <taxon>Bacteria</taxon>
        <taxon>Bacillati</taxon>
        <taxon>Actinomycetota</taxon>
        <taxon>Actinomycetes</taxon>
        <taxon>Streptosporangiales</taxon>
        <taxon>Streptosporangiaceae</taxon>
        <taxon>Microbispora</taxon>
    </lineage>
</organism>
<dbReference type="InterPro" id="IPR002347">
    <property type="entry name" value="SDR_fam"/>
</dbReference>
<keyword evidence="6" id="KW-1185">Reference proteome</keyword>
<reference evidence="5" key="1">
    <citation type="journal article" date="2014" name="Int. J. Syst. Evol. Microbiol.">
        <title>Complete genome sequence of Corynebacterium casei LMG S-19264T (=DSM 44701T), isolated from a smear-ripened cheese.</title>
        <authorList>
            <consortium name="US DOE Joint Genome Institute (JGI-PGF)"/>
            <person name="Walter F."/>
            <person name="Albersmeier A."/>
            <person name="Kalinowski J."/>
            <person name="Ruckert C."/>
        </authorList>
    </citation>
    <scope>NUCLEOTIDE SEQUENCE</scope>
    <source>
        <strain evidence="5">CGMCC 4.7138</strain>
    </source>
</reference>
<keyword evidence="2" id="KW-0560">Oxidoreductase</keyword>
<feature type="domain" description="Ketoreductase" evidence="4">
    <location>
        <begin position="10"/>
        <end position="191"/>
    </location>
</feature>
<dbReference type="SMART" id="SM00822">
    <property type="entry name" value="PKS_KR"/>
    <property type="match status" value="1"/>
</dbReference>
<dbReference type="EMBL" id="BMMN01000007">
    <property type="protein sequence ID" value="GGO18915.1"/>
    <property type="molecule type" value="Genomic_DNA"/>
</dbReference>
<dbReference type="PROSITE" id="PS00061">
    <property type="entry name" value="ADH_SHORT"/>
    <property type="match status" value="1"/>
</dbReference>
<proteinExistence type="inferred from homology"/>
<comment type="caution">
    <text evidence="5">The sequence shown here is derived from an EMBL/GenBank/DDBJ whole genome shotgun (WGS) entry which is preliminary data.</text>
</comment>
<dbReference type="InterPro" id="IPR057326">
    <property type="entry name" value="KR_dom"/>
</dbReference>
<evidence type="ECO:0000256" key="1">
    <source>
        <dbReference type="ARBA" id="ARBA00006484"/>
    </source>
</evidence>
<accession>A0A8H9H117</accession>
<protein>
    <submittedName>
        <fullName evidence="5">Short-chain dehydrogenase</fullName>
    </submittedName>
</protein>
<dbReference type="Gene3D" id="3.40.50.720">
    <property type="entry name" value="NAD(P)-binding Rossmann-like Domain"/>
    <property type="match status" value="1"/>
</dbReference>
<dbReference type="PRINTS" id="PR00080">
    <property type="entry name" value="SDRFAMILY"/>
</dbReference>
<dbReference type="PANTHER" id="PTHR44196:SF1">
    <property type="entry name" value="DEHYDROGENASE_REDUCTASE SDR FAMILY MEMBER 7B"/>
    <property type="match status" value="1"/>
</dbReference>
<evidence type="ECO:0000313" key="5">
    <source>
        <dbReference type="EMBL" id="GGO18915.1"/>
    </source>
</evidence>
<dbReference type="InterPro" id="IPR020904">
    <property type="entry name" value="Sc_DH/Rdtase_CS"/>
</dbReference>
<dbReference type="GO" id="GO:0016491">
    <property type="term" value="F:oxidoreductase activity"/>
    <property type="evidence" value="ECO:0007669"/>
    <property type="project" value="UniProtKB-KW"/>
</dbReference>
<reference evidence="5" key="2">
    <citation type="submission" date="2020-09" db="EMBL/GenBank/DDBJ databases">
        <authorList>
            <person name="Sun Q."/>
            <person name="Zhou Y."/>
        </authorList>
    </citation>
    <scope>NUCLEOTIDE SEQUENCE</scope>
    <source>
        <strain evidence="5">CGMCC 4.7138</strain>
    </source>
</reference>
<dbReference type="PANTHER" id="PTHR44196">
    <property type="entry name" value="DEHYDROGENASE/REDUCTASE SDR FAMILY MEMBER 7B"/>
    <property type="match status" value="1"/>
</dbReference>
<dbReference type="Pfam" id="PF00106">
    <property type="entry name" value="adh_short"/>
    <property type="match status" value="1"/>
</dbReference>
<evidence type="ECO:0000256" key="3">
    <source>
        <dbReference type="RuleBase" id="RU000363"/>
    </source>
</evidence>
<evidence type="ECO:0000259" key="4">
    <source>
        <dbReference type="SMART" id="SM00822"/>
    </source>
</evidence>
<evidence type="ECO:0000256" key="2">
    <source>
        <dbReference type="ARBA" id="ARBA00023002"/>
    </source>
</evidence>
<dbReference type="PRINTS" id="PR00081">
    <property type="entry name" value="GDHRDH"/>
</dbReference>
<dbReference type="InterPro" id="IPR036291">
    <property type="entry name" value="NAD(P)-bd_dom_sf"/>
</dbReference>
<name>A0A8H9H117_9ACTN</name>
<evidence type="ECO:0000313" key="6">
    <source>
        <dbReference type="Proteomes" id="UP000653480"/>
    </source>
</evidence>
<dbReference type="Proteomes" id="UP000653480">
    <property type="component" value="Unassembled WGS sequence"/>
</dbReference>
<dbReference type="RefSeq" id="WP_208762488.1">
    <property type="nucleotide sequence ID" value="NZ_BMMN01000007.1"/>
</dbReference>
<dbReference type="GeneID" id="97250853"/>
<comment type="similarity">
    <text evidence="1 3">Belongs to the short-chain dehydrogenases/reductases (SDR) family.</text>
</comment>
<dbReference type="AlphaFoldDB" id="A0A8H9H117"/>
<dbReference type="GO" id="GO:0016020">
    <property type="term" value="C:membrane"/>
    <property type="evidence" value="ECO:0007669"/>
    <property type="project" value="TreeGrafter"/>
</dbReference>
<dbReference type="SUPFAM" id="SSF51735">
    <property type="entry name" value="NAD(P)-binding Rossmann-fold domains"/>
    <property type="match status" value="1"/>
</dbReference>
<gene>
    <name evidence="5" type="ORF">GCM10011574_43980</name>
</gene>
<sequence>MSVRKVAVRKVALVTGASSGIGAATAHRLAPSHHLILVARRADRLKELAAGMDSALVIAEDLTDPEAAGRIAERVGAEHGRLDLLVNNAGAHFGGAFADTGWEHVHRSMEINFAAHVRMTGALLPLLRRSAPSAVVNIASVAGRIGLAHSGAYSAAKFALSGWTEALHAEERGHGVHVALVLPGFVTTEGFRYRADRASRRTRWMLSTPEVTARAIVAAATGRTGERYTPWPWWLLAAGRRLVPGLYRKAAPTIRA</sequence>